<evidence type="ECO:0000256" key="7">
    <source>
        <dbReference type="ARBA" id="ARBA00043224"/>
    </source>
</evidence>
<evidence type="ECO:0000256" key="2">
    <source>
        <dbReference type="ARBA" id="ARBA00022642"/>
    </source>
</evidence>
<evidence type="ECO:0000313" key="10">
    <source>
        <dbReference type="Proteomes" id="UP000030101"/>
    </source>
</evidence>
<evidence type="ECO:0000256" key="3">
    <source>
        <dbReference type="ARBA" id="ARBA00022723"/>
    </source>
</evidence>
<evidence type="ECO:0000256" key="4">
    <source>
        <dbReference type="ARBA" id="ARBA00022801"/>
    </source>
</evidence>
<keyword evidence="2" id="KW-0662">Pyridine nucleotide biosynthesis</keyword>
<organism evidence="9 10">
    <name type="scientific">Porphyromonas canoris</name>
    <dbReference type="NCBI Taxonomy" id="36875"/>
    <lineage>
        <taxon>Bacteria</taxon>
        <taxon>Pseudomonadati</taxon>
        <taxon>Bacteroidota</taxon>
        <taxon>Bacteroidia</taxon>
        <taxon>Bacteroidales</taxon>
        <taxon>Porphyromonadaceae</taxon>
        <taxon>Porphyromonas</taxon>
    </lineage>
</organism>
<keyword evidence="4" id="KW-0378">Hydrolase</keyword>
<dbReference type="PANTHER" id="PTHR11080:SF2">
    <property type="entry name" value="LD05707P"/>
    <property type="match status" value="1"/>
</dbReference>
<sequence>MKTLLIVDPQIDFISGSLAVPKAEAAMLKLTERIEKEALAPTQAWEQIVITVDAHPIDHCSFVAQGGEWPPHCIKQSVGAAIYEPLMQALIKLKGSSAAPRITIVEKGKLQEKDEYSAFGESLPEYLRSSSGVEVCGIAGEYCVFTTLSDLIKHGMPPWNIVILKECIGSFDDGETIEKFAQTHQCNIA</sequence>
<dbReference type="EC" id="3.5.1.19" evidence="6"/>
<feature type="domain" description="Isochorismatase-like" evidence="8">
    <location>
        <begin position="3"/>
        <end position="175"/>
    </location>
</feature>
<evidence type="ECO:0000256" key="5">
    <source>
        <dbReference type="ARBA" id="ARBA00037900"/>
    </source>
</evidence>
<evidence type="ECO:0000256" key="6">
    <source>
        <dbReference type="ARBA" id="ARBA00039017"/>
    </source>
</evidence>
<reference evidence="9 10" key="1">
    <citation type="submission" date="2014-08" db="EMBL/GenBank/DDBJ databases">
        <title>Porphyromonas canoris strain:OH2762 Genome sequencing.</title>
        <authorList>
            <person name="Wallis C."/>
            <person name="Deusch O."/>
            <person name="O'Flynn C."/>
            <person name="Davis I."/>
            <person name="Jospin G."/>
            <person name="Darling A.E."/>
            <person name="Coil D.A."/>
            <person name="Alexiev A."/>
            <person name="Horsfall A."/>
            <person name="Kirkwood N."/>
            <person name="Harris S."/>
            <person name="Eisen J.A."/>
        </authorList>
    </citation>
    <scope>NUCLEOTIDE SEQUENCE [LARGE SCALE GENOMIC DNA]</scope>
    <source>
        <strain evidence="10">COT-108 OH2762</strain>
    </source>
</reference>
<protein>
    <recommendedName>
        <fullName evidence="6">nicotinamidase</fullName>
        <ecNumber evidence="6">3.5.1.19</ecNumber>
    </recommendedName>
    <alternativeName>
        <fullName evidence="7">Nicotinamide deamidase</fullName>
    </alternativeName>
</protein>
<name>A0ABR4XMK0_9PORP</name>
<dbReference type="SUPFAM" id="SSF52499">
    <property type="entry name" value="Isochorismatase-like hydrolases"/>
    <property type="match status" value="1"/>
</dbReference>
<dbReference type="Pfam" id="PF00857">
    <property type="entry name" value="Isochorismatase"/>
    <property type="match status" value="1"/>
</dbReference>
<keyword evidence="10" id="KW-1185">Reference proteome</keyword>
<gene>
    <name evidence="9" type="ORF">HQ43_03775</name>
</gene>
<comment type="similarity">
    <text evidence="1">Belongs to the isochorismatase family.</text>
</comment>
<dbReference type="InterPro" id="IPR000868">
    <property type="entry name" value="Isochorismatase-like_dom"/>
</dbReference>
<dbReference type="InterPro" id="IPR036380">
    <property type="entry name" value="Isochorismatase-like_sf"/>
</dbReference>
<dbReference type="InterPro" id="IPR052347">
    <property type="entry name" value="Isochorismatase_Nicotinamidase"/>
</dbReference>
<evidence type="ECO:0000313" key="9">
    <source>
        <dbReference type="EMBL" id="KGN92998.1"/>
    </source>
</evidence>
<dbReference type="Proteomes" id="UP000030101">
    <property type="component" value="Unassembled WGS sequence"/>
</dbReference>
<accession>A0ABR4XMK0</accession>
<dbReference type="RefSeq" id="WP_036789857.1">
    <property type="nucleotide sequence ID" value="NZ_JQZV01000006.1"/>
</dbReference>
<dbReference type="PANTHER" id="PTHR11080">
    <property type="entry name" value="PYRAZINAMIDASE/NICOTINAMIDASE"/>
    <property type="match status" value="1"/>
</dbReference>
<keyword evidence="3" id="KW-0479">Metal-binding</keyword>
<proteinExistence type="inferred from homology"/>
<evidence type="ECO:0000256" key="1">
    <source>
        <dbReference type="ARBA" id="ARBA00006336"/>
    </source>
</evidence>
<comment type="pathway">
    <text evidence="5">Cofactor biosynthesis; nicotinate biosynthesis; nicotinate from nicotinamide: step 1/1.</text>
</comment>
<evidence type="ECO:0000259" key="8">
    <source>
        <dbReference type="Pfam" id="PF00857"/>
    </source>
</evidence>
<comment type="caution">
    <text evidence="9">The sequence shown here is derived from an EMBL/GenBank/DDBJ whole genome shotgun (WGS) entry which is preliminary data.</text>
</comment>
<dbReference type="EMBL" id="JQZV01000006">
    <property type="protein sequence ID" value="KGN92998.1"/>
    <property type="molecule type" value="Genomic_DNA"/>
</dbReference>
<dbReference type="Gene3D" id="3.40.50.850">
    <property type="entry name" value="Isochorismatase-like"/>
    <property type="match status" value="1"/>
</dbReference>